<feature type="non-terminal residue" evidence="1">
    <location>
        <position position="81"/>
    </location>
</feature>
<organism evidence="1 2">
    <name type="scientific">Gonapodya prolifera (strain JEL478)</name>
    <name type="common">Monoblepharis prolifera</name>
    <dbReference type="NCBI Taxonomy" id="1344416"/>
    <lineage>
        <taxon>Eukaryota</taxon>
        <taxon>Fungi</taxon>
        <taxon>Fungi incertae sedis</taxon>
        <taxon>Chytridiomycota</taxon>
        <taxon>Chytridiomycota incertae sedis</taxon>
        <taxon>Monoblepharidomycetes</taxon>
        <taxon>Monoblepharidales</taxon>
        <taxon>Gonapodyaceae</taxon>
        <taxon>Gonapodya</taxon>
    </lineage>
</organism>
<dbReference type="Proteomes" id="UP000070544">
    <property type="component" value="Unassembled WGS sequence"/>
</dbReference>
<protein>
    <submittedName>
        <fullName evidence="1">Uncharacterized protein</fullName>
    </submittedName>
</protein>
<evidence type="ECO:0000313" key="2">
    <source>
        <dbReference type="Proteomes" id="UP000070544"/>
    </source>
</evidence>
<name>A0A139A958_GONPJ</name>
<proteinExistence type="predicted"/>
<sequence length="81" mass="8642">MLLEHKAHLGLLEHDPISSILSHFPLDIRRSIVRSVAETLLAPSPSPGVVSGGLATSAHGSHLDRTFGGPWRCLGKHTTSN</sequence>
<keyword evidence="2" id="KW-1185">Reference proteome</keyword>
<dbReference type="AlphaFoldDB" id="A0A139A958"/>
<dbReference type="OrthoDB" id="1749473at2759"/>
<dbReference type="EMBL" id="KQ965783">
    <property type="protein sequence ID" value="KXS13005.1"/>
    <property type="molecule type" value="Genomic_DNA"/>
</dbReference>
<evidence type="ECO:0000313" key="1">
    <source>
        <dbReference type="EMBL" id="KXS13005.1"/>
    </source>
</evidence>
<gene>
    <name evidence="1" type="ORF">M427DRAFT_59109</name>
</gene>
<reference evidence="1 2" key="1">
    <citation type="journal article" date="2015" name="Genome Biol. Evol.">
        <title>Phylogenomic analyses indicate that early fungi evolved digesting cell walls of algal ancestors of land plants.</title>
        <authorList>
            <person name="Chang Y."/>
            <person name="Wang S."/>
            <person name="Sekimoto S."/>
            <person name="Aerts A.L."/>
            <person name="Choi C."/>
            <person name="Clum A."/>
            <person name="LaButti K.M."/>
            <person name="Lindquist E.A."/>
            <person name="Yee Ngan C."/>
            <person name="Ohm R.A."/>
            <person name="Salamov A.A."/>
            <person name="Grigoriev I.V."/>
            <person name="Spatafora J.W."/>
            <person name="Berbee M.L."/>
        </authorList>
    </citation>
    <scope>NUCLEOTIDE SEQUENCE [LARGE SCALE GENOMIC DNA]</scope>
    <source>
        <strain evidence="1 2">JEL478</strain>
    </source>
</reference>
<accession>A0A139A958</accession>